<keyword evidence="3" id="KW-0010">Activator</keyword>
<evidence type="ECO:0000256" key="5">
    <source>
        <dbReference type="PROSITE-ProRule" id="PRU00169"/>
    </source>
</evidence>
<dbReference type="InterPro" id="IPR007492">
    <property type="entry name" value="LytTR_DNA-bd_dom"/>
</dbReference>
<keyword evidence="2" id="KW-0902">Two-component regulatory system</keyword>
<dbReference type="PANTHER" id="PTHR37299">
    <property type="entry name" value="TRANSCRIPTIONAL REGULATOR-RELATED"/>
    <property type="match status" value="1"/>
</dbReference>
<dbReference type="Proteomes" id="UP001180515">
    <property type="component" value="Unassembled WGS sequence"/>
</dbReference>
<feature type="domain" description="HTH LytTR-type" evidence="7">
    <location>
        <begin position="153"/>
        <end position="237"/>
    </location>
</feature>
<dbReference type="GO" id="GO:0000156">
    <property type="term" value="F:phosphorelay response regulator activity"/>
    <property type="evidence" value="ECO:0007669"/>
    <property type="project" value="InterPro"/>
</dbReference>
<dbReference type="PROSITE" id="PS50110">
    <property type="entry name" value="RESPONSE_REGULATORY"/>
    <property type="match status" value="1"/>
</dbReference>
<evidence type="ECO:0000256" key="4">
    <source>
        <dbReference type="ARBA" id="ARBA00037164"/>
    </source>
</evidence>
<dbReference type="CDD" id="cd17533">
    <property type="entry name" value="REC_LytTR_AgrA-like"/>
    <property type="match status" value="1"/>
</dbReference>
<keyword evidence="1" id="KW-0963">Cytoplasm</keyword>
<proteinExistence type="predicted"/>
<dbReference type="AlphaFoldDB" id="A0AAE4HU63"/>
<organism evidence="8 9">
    <name type="scientific">Streptococcus parauberis</name>
    <dbReference type="NCBI Taxonomy" id="1348"/>
    <lineage>
        <taxon>Bacteria</taxon>
        <taxon>Bacillati</taxon>
        <taxon>Bacillota</taxon>
        <taxon>Bacilli</taxon>
        <taxon>Lactobacillales</taxon>
        <taxon>Streptococcaceae</taxon>
        <taxon>Streptococcus</taxon>
    </lineage>
</organism>
<dbReference type="RefSeq" id="WP_100083799.1">
    <property type="nucleotide sequence ID" value="NZ_JARQAG010000001.1"/>
</dbReference>
<protein>
    <submittedName>
        <fullName evidence="8">Response regulator transcription factor</fullName>
    </submittedName>
</protein>
<evidence type="ECO:0000259" key="7">
    <source>
        <dbReference type="PROSITE" id="PS50930"/>
    </source>
</evidence>
<dbReference type="SUPFAM" id="SSF52172">
    <property type="entry name" value="CheY-like"/>
    <property type="match status" value="1"/>
</dbReference>
<evidence type="ECO:0000256" key="3">
    <source>
        <dbReference type="ARBA" id="ARBA00023159"/>
    </source>
</evidence>
<dbReference type="InterPro" id="IPR001789">
    <property type="entry name" value="Sig_transdc_resp-reg_receiver"/>
</dbReference>
<dbReference type="Gene3D" id="3.40.50.2300">
    <property type="match status" value="1"/>
</dbReference>
<sequence length="253" mass="29747">MNIFVLEDVIRQQLHMETVIEKVLNQNNWFCNQLEFFGRGEQLLDHVNEKGSHQLFFLDIEIHQNKIKVLEIAKSIRENDPYATIIFVSNHVELIPLVFKYQIKALDLINKKLAYEEFEERIYATIKHVQNNNNCDLSDECFIFDSKQAHIHIPYYQLLFVDTSGASHNLILHSLYGQIEIKGTLLQVLESEPRLFRCHRSFVINLSNVVSIDKQNRIITFKNGSKCDISRDKVKEVIKGRTYYSCFFQGKDY</sequence>
<feature type="modified residue" description="4-aspartylphosphate" evidence="5">
    <location>
        <position position="59"/>
    </location>
</feature>
<dbReference type="PANTHER" id="PTHR37299:SF3">
    <property type="entry name" value="STAGE 0 SPORULATION PROTEIN A HOMOLOG"/>
    <property type="match status" value="1"/>
</dbReference>
<evidence type="ECO:0000256" key="2">
    <source>
        <dbReference type="ARBA" id="ARBA00023012"/>
    </source>
</evidence>
<keyword evidence="5" id="KW-0597">Phosphoprotein</keyword>
<dbReference type="EMBL" id="JARQAG010000001">
    <property type="protein sequence ID" value="MDT2730772.1"/>
    <property type="molecule type" value="Genomic_DNA"/>
</dbReference>
<name>A0AAE4HU63_9STRE</name>
<comment type="function">
    <text evidence="4">Required for high-level post-exponential phase expression of a series of secreted proteins.</text>
</comment>
<dbReference type="Pfam" id="PF04397">
    <property type="entry name" value="LytTR"/>
    <property type="match status" value="1"/>
</dbReference>
<evidence type="ECO:0000256" key="1">
    <source>
        <dbReference type="ARBA" id="ARBA00022490"/>
    </source>
</evidence>
<dbReference type="GO" id="GO:0003677">
    <property type="term" value="F:DNA binding"/>
    <property type="evidence" value="ECO:0007669"/>
    <property type="project" value="InterPro"/>
</dbReference>
<dbReference type="InterPro" id="IPR011006">
    <property type="entry name" value="CheY-like_superfamily"/>
</dbReference>
<dbReference type="Gene3D" id="2.40.50.1020">
    <property type="entry name" value="LytTr DNA-binding domain"/>
    <property type="match status" value="1"/>
</dbReference>
<evidence type="ECO:0000259" key="6">
    <source>
        <dbReference type="PROSITE" id="PS50110"/>
    </source>
</evidence>
<dbReference type="PROSITE" id="PS50930">
    <property type="entry name" value="HTH_LYTTR"/>
    <property type="match status" value="1"/>
</dbReference>
<dbReference type="InterPro" id="IPR046947">
    <property type="entry name" value="LytR-like"/>
</dbReference>
<comment type="caution">
    <text evidence="8">The sequence shown here is derived from an EMBL/GenBank/DDBJ whole genome shotgun (WGS) entry which is preliminary data.</text>
</comment>
<accession>A0AAE4HU63</accession>
<reference evidence="8" key="1">
    <citation type="submission" date="2023-03" db="EMBL/GenBank/DDBJ databases">
        <authorList>
            <person name="Shen W."/>
            <person name="Cai J."/>
        </authorList>
    </citation>
    <scope>NUCLEOTIDE SEQUENCE</scope>
    <source>
        <strain evidence="8">P82-2</strain>
    </source>
</reference>
<evidence type="ECO:0000313" key="9">
    <source>
        <dbReference type="Proteomes" id="UP001180515"/>
    </source>
</evidence>
<gene>
    <name evidence="8" type="ORF">P7G31_00710</name>
</gene>
<feature type="domain" description="Response regulatory" evidence="6">
    <location>
        <begin position="2"/>
        <end position="126"/>
    </location>
</feature>
<dbReference type="SMART" id="SM00448">
    <property type="entry name" value="REC"/>
    <property type="match status" value="1"/>
</dbReference>
<evidence type="ECO:0000313" key="8">
    <source>
        <dbReference type="EMBL" id="MDT2730772.1"/>
    </source>
</evidence>
<dbReference type="SMART" id="SM00850">
    <property type="entry name" value="LytTR"/>
    <property type="match status" value="1"/>
</dbReference>